<sequence length="275" mass="31638">MEDAFTVAKYDNYNKRRIAESWSPQQEGILQMWAEKASGWAWLHDKASRYYSFSSNLLIYPTLVISTIAGGIGLVVAGTTSCENHKIRYVEYMVAGSHILCSTLTSLNKYLRSNEKAEIHLHMNKVFSSFARKIVLELTLNPEDRRDALEFCKLCRDEYDKYVTDSIIIPDNVIAQFKKRFQGAKYKPEICNGLIHFTNYEKYEKRKSIARDLEIKIDKIPDIFESGSNTNSCGTADSNSNKNKRTSLDIVPIIPIQLSIEKRKELIEKRRDTIC</sequence>
<protein>
    <recommendedName>
        <fullName evidence="3">SMODS and SLOG-associating 2TM effector domain-containing protein</fullName>
    </recommendedName>
</protein>
<accession>A0A6C0KVZ4</accession>
<feature type="transmembrane region" description="Helical" evidence="1">
    <location>
        <begin position="58"/>
        <end position="77"/>
    </location>
</feature>
<evidence type="ECO:0000256" key="1">
    <source>
        <dbReference type="SAM" id="Phobius"/>
    </source>
</evidence>
<dbReference type="AlphaFoldDB" id="A0A6C0KVZ4"/>
<keyword evidence="1" id="KW-0812">Transmembrane</keyword>
<organism evidence="2">
    <name type="scientific">viral metagenome</name>
    <dbReference type="NCBI Taxonomy" id="1070528"/>
    <lineage>
        <taxon>unclassified sequences</taxon>
        <taxon>metagenomes</taxon>
        <taxon>organismal metagenomes</taxon>
    </lineage>
</organism>
<dbReference type="EMBL" id="MN740975">
    <property type="protein sequence ID" value="QHU20857.1"/>
    <property type="molecule type" value="Genomic_DNA"/>
</dbReference>
<proteinExistence type="predicted"/>
<keyword evidence="1" id="KW-1133">Transmembrane helix</keyword>
<evidence type="ECO:0000313" key="2">
    <source>
        <dbReference type="EMBL" id="QHU20857.1"/>
    </source>
</evidence>
<name>A0A6C0KVZ4_9ZZZZ</name>
<keyword evidence="1" id="KW-0472">Membrane</keyword>
<reference evidence="2" key="1">
    <citation type="journal article" date="2020" name="Nature">
        <title>Giant virus diversity and host interactions through global metagenomics.</title>
        <authorList>
            <person name="Schulz F."/>
            <person name="Roux S."/>
            <person name="Paez-Espino D."/>
            <person name="Jungbluth S."/>
            <person name="Walsh D.A."/>
            <person name="Denef V.J."/>
            <person name="McMahon K.D."/>
            <person name="Konstantinidis K.T."/>
            <person name="Eloe-Fadrosh E.A."/>
            <person name="Kyrpides N.C."/>
            <person name="Woyke T."/>
        </authorList>
    </citation>
    <scope>NUCLEOTIDE SEQUENCE</scope>
    <source>
        <strain evidence="2">GVMAG-S-3300013094-100</strain>
    </source>
</reference>
<evidence type="ECO:0008006" key="3">
    <source>
        <dbReference type="Google" id="ProtNLM"/>
    </source>
</evidence>